<dbReference type="InterPro" id="IPR014721">
    <property type="entry name" value="Ribsml_uS5_D2-typ_fold_subgr"/>
</dbReference>
<name>A0A1I3MZA3_9PSEU</name>
<dbReference type="EMBL" id="FORP01000002">
    <property type="protein sequence ID" value="SFJ02297.1"/>
    <property type="molecule type" value="Genomic_DNA"/>
</dbReference>
<gene>
    <name evidence="1" type="ORF">SAMN05421835_102535</name>
</gene>
<dbReference type="Gene3D" id="3.30.230.10">
    <property type="match status" value="1"/>
</dbReference>
<dbReference type="OrthoDB" id="3628307at2"/>
<protein>
    <submittedName>
        <fullName evidence="1">Uncharacterized protein</fullName>
    </submittedName>
</protein>
<dbReference type="RefSeq" id="WP_091504808.1">
    <property type="nucleotide sequence ID" value="NZ_FORP01000002.1"/>
</dbReference>
<evidence type="ECO:0000313" key="1">
    <source>
        <dbReference type="EMBL" id="SFJ02297.1"/>
    </source>
</evidence>
<dbReference type="STRING" id="115433.SAMN05421835_102535"/>
<reference evidence="1 2" key="1">
    <citation type="submission" date="2016-10" db="EMBL/GenBank/DDBJ databases">
        <authorList>
            <person name="de Groot N.N."/>
        </authorList>
    </citation>
    <scope>NUCLEOTIDE SEQUENCE [LARGE SCALE GENOMIC DNA]</scope>
    <source>
        <strain evidence="1 2">DSM 44468</strain>
    </source>
</reference>
<dbReference type="AlphaFoldDB" id="A0A1I3MZA3"/>
<keyword evidence="2" id="KW-1185">Reference proteome</keyword>
<organism evidence="1 2">
    <name type="scientific">Amycolatopsis sacchari</name>
    <dbReference type="NCBI Taxonomy" id="115433"/>
    <lineage>
        <taxon>Bacteria</taxon>
        <taxon>Bacillati</taxon>
        <taxon>Actinomycetota</taxon>
        <taxon>Actinomycetes</taxon>
        <taxon>Pseudonocardiales</taxon>
        <taxon>Pseudonocardiaceae</taxon>
        <taxon>Amycolatopsis</taxon>
    </lineage>
</organism>
<proteinExistence type="predicted"/>
<dbReference type="Proteomes" id="UP000199025">
    <property type="component" value="Unassembled WGS sequence"/>
</dbReference>
<sequence length="127" mass="13820">MTRTGEFRLQRQKGGVGYFGQVRVRVVPGPADVVWTAPPEDRTSLQPREDAEFVEAALAGARDGVELVRSLGVDVGERVEVVHAQLDLKDIEESAVRAAAALAVGEAYGVGDRLVLDFRDGWFVRTV</sequence>
<accession>A0A1I3MZA3</accession>
<evidence type="ECO:0000313" key="2">
    <source>
        <dbReference type="Proteomes" id="UP000199025"/>
    </source>
</evidence>